<evidence type="ECO:0000313" key="1">
    <source>
        <dbReference type="EMBL" id="MDY8111188.1"/>
    </source>
</evidence>
<evidence type="ECO:0000313" key="2">
    <source>
        <dbReference type="Proteomes" id="UP001294412"/>
    </source>
</evidence>
<dbReference type="EMBL" id="JAXLPB010000016">
    <property type="protein sequence ID" value="MDY8111188.1"/>
    <property type="molecule type" value="Genomic_DNA"/>
</dbReference>
<accession>A0ABU5I8R6</accession>
<dbReference type="Proteomes" id="UP001294412">
    <property type="component" value="Unassembled WGS sequence"/>
</dbReference>
<name>A0ABU5I8R6_9HYPH</name>
<gene>
    <name evidence="1" type="ORF">U0C82_18910</name>
</gene>
<dbReference type="RefSeq" id="WP_322189399.1">
    <property type="nucleotide sequence ID" value="NZ_JAXLPB010000016.1"/>
</dbReference>
<dbReference type="Pfam" id="PF20477">
    <property type="entry name" value="DUF6719"/>
    <property type="match status" value="1"/>
</dbReference>
<proteinExistence type="predicted"/>
<protein>
    <submittedName>
        <fullName evidence="1">DUF6719 family protein</fullName>
    </submittedName>
</protein>
<reference evidence="1 2" key="1">
    <citation type="submission" date="2023-12" db="EMBL/GenBank/DDBJ databases">
        <title>Description of Novel Strain Fulvimarina sp. 2208YS6-2-32 isolated from Uroteuthis (Photololigo) edulis.</title>
        <authorList>
            <person name="Park J.-S."/>
        </authorList>
    </citation>
    <scope>NUCLEOTIDE SEQUENCE [LARGE SCALE GENOMIC DNA]</scope>
    <source>
        <strain evidence="1 2">2208YS6-2-32</strain>
    </source>
</reference>
<comment type="caution">
    <text evidence="1">The sequence shown here is derived from an EMBL/GenBank/DDBJ whole genome shotgun (WGS) entry which is preliminary data.</text>
</comment>
<dbReference type="InterPro" id="IPR046565">
    <property type="entry name" value="DUF6719"/>
</dbReference>
<organism evidence="1 2">
    <name type="scientific">Fulvimarina uroteuthidis</name>
    <dbReference type="NCBI Taxonomy" id="3098149"/>
    <lineage>
        <taxon>Bacteria</taxon>
        <taxon>Pseudomonadati</taxon>
        <taxon>Pseudomonadota</taxon>
        <taxon>Alphaproteobacteria</taxon>
        <taxon>Hyphomicrobiales</taxon>
        <taxon>Aurantimonadaceae</taxon>
        <taxon>Fulvimarina</taxon>
    </lineage>
</organism>
<keyword evidence="2" id="KW-1185">Reference proteome</keyword>
<sequence>MTAVFTALALTGCQQTVRTTEPPAGTLAYGSTVLVDDGTCPAGQIKQVTGGNNARGIARKNDCVARP</sequence>